<keyword evidence="5" id="KW-0812">Transmembrane</keyword>
<dbReference type="eggNOG" id="KOG2096">
    <property type="taxonomic scope" value="Eukaryota"/>
</dbReference>
<evidence type="ECO:0000256" key="3">
    <source>
        <dbReference type="PROSITE-ProRule" id="PRU00221"/>
    </source>
</evidence>
<dbReference type="SUPFAM" id="SSF50978">
    <property type="entry name" value="WD40 repeat-like"/>
    <property type="match status" value="1"/>
</dbReference>
<dbReference type="AlphaFoldDB" id="C1E6H0"/>
<dbReference type="InterPro" id="IPR036322">
    <property type="entry name" value="WD40_repeat_dom_sf"/>
</dbReference>
<dbReference type="PROSITE" id="PS50082">
    <property type="entry name" value="WD_REPEATS_2"/>
    <property type="match status" value="2"/>
</dbReference>
<feature type="transmembrane region" description="Helical" evidence="5">
    <location>
        <begin position="18"/>
        <end position="38"/>
    </location>
</feature>
<proteinExistence type="predicted"/>
<dbReference type="GeneID" id="8243837"/>
<feature type="repeat" description="WD" evidence="3">
    <location>
        <begin position="144"/>
        <end position="185"/>
    </location>
</feature>
<gene>
    <name evidence="6" type="ORF">MICPUN_58662</name>
</gene>
<dbReference type="Gene3D" id="2.130.10.10">
    <property type="entry name" value="YVTN repeat-like/Quinoprotein amine dehydrogenase"/>
    <property type="match status" value="2"/>
</dbReference>
<keyword evidence="1 3" id="KW-0853">WD repeat</keyword>
<accession>C1E6H0</accession>
<evidence type="ECO:0000313" key="7">
    <source>
        <dbReference type="Proteomes" id="UP000002009"/>
    </source>
</evidence>
<evidence type="ECO:0000256" key="4">
    <source>
        <dbReference type="SAM" id="MobiDB-lite"/>
    </source>
</evidence>
<dbReference type="EMBL" id="CP001326">
    <property type="protein sequence ID" value="ACO63426.1"/>
    <property type="molecule type" value="Genomic_DNA"/>
</dbReference>
<dbReference type="PANTHER" id="PTHR45282:SF2">
    <property type="entry name" value="OS03G0858400 PROTEIN"/>
    <property type="match status" value="1"/>
</dbReference>
<evidence type="ECO:0000256" key="5">
    <source>
        <dbReference type="SAM" id="Phobius"/>
    </source>
</evidence>
<keyword evidence="5" id="KW-0472">Membrane</keyword>
<keyword evidence="2" id="KW-0677">Repeat</keyword>
<evidence type="ECO:0000256" key="2">
    <source>
        <dbReference type="ARBA" id="ARBA00022737"/>
    </source>
</evidence>
<dbReference type="RefSeq" id="XP_002502168.1">
    <property type="nucleotide sequence ID" value="XM_002502122.1"/>
</dbReference>
<dbReference type="InterPro" id="IPR019775">
    <property type="entry name" value="WD40_repeat_CS"/>
</dbReference>
<dbReference type="FunCoup" id="C1E6H0">
    <property type="interactions" value="1616"/>
</dbReference>
<keyword evidence="5" id="KW-1133">Transmembrane helix</keyword>
<dbReference type="Pfam" id="PF00400">
    <property type="entry name" value="WD40"/>
    <property type="match status" value="2"/>
</dbReference>
<dbReference type="PROSITE" id="PS50294">
    <property type="entry name" value="WD_REPEATS_REGION"/>
    <property type="match status" value="2"/>
</dbReference>
<dbReference type="PROSITE" id="PS00678">
    <property type="entry name" value="WD_REPEATS_1"/>
    <property type="match status" value="1"/>
</dbReference>
<feature type="compositionally biased region" description="Basic residues" evidence="4">
    <location>
        <begin position="63"/>
        <end position="80"/>
    </location>
</feature>
<organism evidence="6 7">
    <name type="scientific">Micromonas commoda (strain RCC299 / NOUM17 / CCMP2709)</name>
    <name type="common">Picoplanktonic green alga</name>
    <dbReference type="NCBI Taxonomy" id="296587"/>
    <lineage>
        <taxon>Eukaryota</taxon>
        <taxon>Viridiplantae</taxon>
        <taxon>Chlorophyta</taxon>
        <taxon>Mamiellophyceae</taxon>
        <taxon>Mamiellales</taxon>
        <taxon>Mamiellaceae</taxon>
        <taxon>Micromonas</taxon>
    </lineage>
</organism>
<feature type="repeat" description="WD" evidence="3">
    <location>
        <begin position="359"/>
        <end position="393"/>
    </location>
</feature>
<dbReference type="STRING" id="296587.C1E6H0"/>
<dbReference type="SMART" id="SM00320">
    <property type="entry name" value="WD40"/>
    <property type="match status" value="3"/>
</dbReference>
<sequence>MNAPVGDTFATLSMESKVVLFSLAFVWVYLVITAVLSWTKSAARWIYDLLGFGLDEEEMLGIKHHKKGGNRSKSKSKSKSKSGNGGKVNKPAGDAASSGPSETPLGVGQQREGASSVVPKKPSKTHKKPQHAAEKNHPLHINTLKGHTDAVNMVSFSGNGSTVVTACDDATVRVFRLDGGATCRAPRTLRIPLDRDATGACFANVAALDDPAATDGIVVMGTSGLGETRLVSFAIYDAAGKPPEVRWDKKSAMDGKTAISLSCGGGGEGLGVGGAPIRIPPVAVCSSDSTGVRVWAVDSGVEIGRFDTLQFKNHNAAVSMDGNMIAVSTFTSEVKIWLVLRSRQGAPMGVDSKRAAMTLKGHRSAVNWVQFSPCSTRAVTVSKDKTLKLWNLSVRYDVGEDPKVLASVDLSDECGAGRMPTRVALSAAGVAAVMIGNSLVFYKISHGLAGTSVKLARVDAPHGSGAVVKWMEWSQTPHAIDGDAVEVLATAGSDKRVSLWRSPRS</sequence>
<protein>
    <submittedName>
        <fullName evidence="6">Uncharacterized protein</fullName>
    </submittedName>
</protein>
<feature type="compositionally biased region" description="Basic residues" evidence="4">
    <location>
        <begin position="121"/>
        <end position="130"/>
    </location>
</feature>
<dbReference type="PANTHER" id="PTHR45282">
    <property type="entry name" value="OS03G0858400 PROTEIN"/>
    <property type="match status" value="1"/>
</dbReference>
<dbReference type="Proteomes" id="UP000002009">
    <property type="component" value="Chromosome 5"/>
</dbReference>
<keyword evidence="7" id="KW-1185">Reference proteome</keyword>
<evidence type="ECO:0000256" key="1">
    <source>
        <dbReference type="ARBA" id="ARBA00022574"/>
    </source>
</evidence>
<feature type="region of interest" description="Disordered" evidence="4">
    <location>
        <begin position="63"/>
        <end position="137"/>
    </location>
</feature>
<dbReference type="OMA" id="PVEEWHE"/>
<dbReference type="InterPro" id="IPR015943">
    <property type="entry name" value="WD40/YVTN_repeat-like_dom_sf"/>
</dbReference>
<dbReference type="InterPro" id="IPR001680">
    <property type="entry name" value="WD40_rpt"/>
</dbReference>
<dbReference type="KEGG" id="mis:MICPUN_58662"/>
<reference evidence="6 7" key="1">
    <citation type="journal article" date="2009" name="Science">
        <title>Green evolution and dynamic adaptations revealed by genomes of the marine picoeukaryotes Micromonas.</title>
        <authorList>
            <person name="Worden A.Z."/>
            <person name="Lee J.H."/>
            <person name="Mock T."/>
            <person name="Rouze P."/>
            <person name="Simmons M.P."/>
            <person name="Aerts A.L."/>
            <person name="Allen A.E."/>
            <person name="Cuvelier M.L."/>
            <person name="Derelle E."/>
            <person name="Everett M.V."/>
            <person name="Foulon E."/>
            <person name="Grimwood J."/>
            <person name="Gundlach H."/>
            <person name="Henrissat B."/>
            <person name="Napoli C."/>
            <person name="McDonald S.M."/>
            <person name="Parker M.S."/>
            <person name="Rombauts S."/>
            <person name="Salamov A."/>
            <person name="Von Dassow P."/>
            <person name="Badger J.H."/>
            <person name="Coutinho P.M."/>
            <person name="Demir E."/>
            <person name="Dubchak I."/>
            <person name="Gentemann C."/>
            <person name="Eikrem W."/>
            <person name="Gready J.E."/>
            <person name="John U."/>
            <person name="Lanier W."/>
            <person name="Lindquist E.A."/>
            <person name="Lucas S."/>
            <person name="Mayer K.F."/>
            <person name="Moreau H."/>
            <person name="Not F."/>
            <person name="Otillar R."/>
            <person name="Panaud O."/>
            <person name="Pangilinan J."/>
            <person name="Paulsen I."/>
            <person name="Piegu B."/>
            <person name="Poliakov A."/>
            <person name="Robbens S."/>
            <person name="Schmutz J."/>
            <person name="Toulza E."/>
            <person name="Wyss T."/>
            <person name="Zelensky A."/>
            <person name="Zhou K."/>
            <person name="Armbrust E.V."/>
            <person name="Bhattacharya D."/>
            <person name="Goodenough U.W."/>
            <person name="Van de Peer Y."/>
            <person name="Grigoriev I.V."/>
        </authorList>
    </citation>
    <scope>NUCLEOTIDE SEQUENCE [LARGE SCALE GENOMIC DNA]</scope>
    <source>
        <strain evidence="7">RCC299 / NOUM17</strain>
    </source>
</reference>
<dbReference type="InParanoid" id="C1E6H0"/>
<dbReference type="OrthoDB" id="346371at2759"/>
<name>C1E6H0_MICCC</name>
<evidence type="ECO:0000313" key="6">
    <source>
        <dbReference type="EMBL" id="ACO63426.1"/>
    </source>
</evidence>